<evidence type="ECO:0000313" key="2">
    <source>
        <dbReference type="EMBL" id="KRK36982.1"/>
    </source>
</evidence>
<proteinExistence type="predicted"/>
<dbReference type="EMBL" id="AZCZ01000014">
    <property type="protein sequence ID" value="KRK36982.1"/>
    <property type="molecule type" value="Genomic_DNA"/>
</dbReference>
<dbReference type="eggNOG" id="COG1598">
    <property type="taxonomic scope" value="Bacteria"/>
</dbReference>
<dbReference type="Gene3D" id="3.30.160.250">
    <property type="match status" value="1"/>
</dbReference>
<dbReference type="OrthoDB" id="5419659at2"/>
<organism evidence="2 3">
    <name type="scientific">Levilactobacillus parabrevis ATCC 53295</name>
    <dbReference type="NCBI Taxonomy" id="1267003"/>
    <lineage>
        <taxon>Bacteria</taxon>
        <taxon>Bacillati</taxon>
        <taxon>Bacillota</taxon>
        <taxon>Bacilli</taxon>
        <taxon>Lactobacillales</taxon>
        <taxon>Lactobacillaceae</taxon>
        <taxon>Levilactobacillus</taxon>
    </lineage>
</organism>
<gene>
    <name evidence="2" type="ORF">FD07_GL000403</name>
</gene>
<dbReference type="PATRIC" id="fig|1267003.4.peg.437"/>
<sequence length="133" mass="14545">MAKTQIVVYPAVFIKDTETNTFTVIFPDIPSAISQADTLGMAMVNAEEVLGLMLYDEETRPVASPLKKIQEDYPRDQVQLVAVDLVKAGKMVSKPLVKKNTTIPADLAREASARGINFSAVLTNALKHELEKA</sequence>
<comment type="caution">
    <text evidence="2">The sequence shown here is derived from an EMBL/GenBank/DDBJ whole genome shotgun (WGS) entry which is preliminary data.</text>
</comment>
<dbReference type="InterPro" id="IPR031807">
    <property type="entry name" value="HicB-like"/>
</dbReference>
<dbReference type="RefSeq" id="WP_020089189.1">
    <property type="nucleotide sequence ID" value="NZ_AZCZ01000014.1"/>
</dbReference>
<dbReference type="InterPro" id="IPR035069">
    <property type="entry name" value="TTHA1013/TTHA0281-like"/>
</dbReference>
<keyword evidence="3" id="KW-1185">Reference proteome</keyword>
<dbReference type="AlphaFoldDB" id="A0A0R1GSH1"/>
<name>A0A0R1GSH1_9LACO</name>
<feature type="domain" description="HicB-like antitoxin of toxin-antitoxin system" evidence="1">
    <location>
        <begin position="9"/>
        <end position="110"/>
    </location>
</feature>
<reference evidence="2 3" key="1">
    <citation type="journal article" date="2015" name="Genome Announc.">
        <title>Expanding the biotechnology potential of lactobacilli through comparative genomics of 213 strains and associated genera.</title>
        <authorList>
            <person name="Sun Z."/>
            <person name="Harris H.M."/>
            <person name="McCann A."/>
            <person name="Guo C."/>
            <person name="Argimon S."/>
            <person name="Zhang W."/>
            <person name="Yang X."/>
            <person name="Jeffery I.B."/>
            <person name="Cooney J.C."/>
            <person name="Kagawa T.F."/>
            <person name="Liu W."/>
            <person name="Song Y."/>
            <person name="Salvetti E."/>
            <person name="Wrobel A."/>
            <person name="Rasinkangas P."/>
            <person name="Parkhill J."/>
            <person name="Rea M.C."/>
            <person name="O'Sullivan O."/>
            <person name="Ritari J."/>
            <person name="Douillard F.P."/>
            <person name="Paul Ross R."/>
            <person name="Yang R."/>
            <person name="Briner A.E."/>
            <person name="Felis G.E."/>
            <person name="de Vos W.M."/>
            <person name="Barrangou R."/>
            <person name="Klaenhammer T.R."/>
            <person name="Caufield P.W."/>
            <person name="Cui Y."/>
            <person name="Zhang H."/>
            <person name="O'Toole P.W."/>
        </authorList>
    </citation>
    <scope>NUCLEOTIDE SEQUENCE [LARGE SCALE GENOMIC DNA]</scope>
    <source>
        <strain evidence="2 3">ATCC 53295</strain>
    </source>
</reference>
<dbReference type="Proteomes" id="UP000051176">
    <property type="component" value="Unassembled WGS sequence"/>
</dbReference>
<accession>A0A0R1GSH1</accession>
<protein>
    <recommendedName>
        <fullName evidence="1">HicB-like antitoxin of toxin-antitoxin system domain-containing protein</fullName>
    </recommendedName>
</protein>
<evidence type="ECO:0000259" key="1">
    <source>
        <dbReference type="Pfam" id="PF15919"/>
    </source>
</evidence>
<dbReference type="SUPFAM" id="SSF143100">
    <property type="entry name" value="TTHA1013/TTHA0281-like"/>
    <property type="match status" value="1"/>
</dbReference>
<dbReference type="Pfam" id="PF15919">
    <property type="entry name" value="HicB_lk_antitox"/>
    <property type="match status" value="1"/>
</dbReference>
<evidence type="ECO:0000313" key="3">
    <source>
        <dbReference type="Proteomes" id="UP000051176"/>
    </source>
</evidence>